<comment type="caution">
    <text evidence="1">The sequence shown here is derived from an EMBL/GenBank/DDBJ whole genome shotgun (WGS) entry which is preliminary data.</text>
</comment>
<dbReference type="OrthoDB" id="5504491at2"/>
<dbReference type="SUPFAM" id="SSF56784">
    <property type="entry name" value="HAD-like"/>
    <property type="match status" value="1"/>
</dbReference>
<reference evidence="1 2" key="1">
    <citation type="submission" date="2019-02" db="EMBL/GenBank/DDBJ databases">
        <title>Draft genome sequence of Amycolatopsis sp. 8-3EHSu isolated from roots of Suaeda maritima.</title>
        <authorList>
            <person name="Duangmal K."/>
            <person name="Chantavorakit T."/>
        </authorList>
    </citation>
    <scope>NUCLEOTIDE SEQUENCE [LARGE SCALE GENOMIC DNA]</scope>
    <source>
        <strain evidence="1 2">8-3EHSu</strain>
    </source>
</reference>
<dbReference type="Gene3D" id="1.10.150.240">
    <property type="entry name" value="Putative phosphatase, domain 2"/>
    <property type="match status" value="1"/>
</dbReference>
<dbReference type="Gene3D" id="3.40.50.1000">
    <property type="entry name" value="HAD superfamily/HAD-like"/>
    <property type="match status" value="1"/>
</dbReference>
<evidence type="ECO:0000313" key="1">
    <source>
        <dbReference type="EMBL" id="RZQ62405.1"/>
    </source>
</evidence>
<keyword evidence="1" id="KW-0378">Hydrolase</keyword>
<dbReference type="NCBIfam" id="TIGR03351">
    <property type="entry name" value="PhnX-like"/>
    <property type="match status" value="1"/>
</dbReference>
<gene>
    <name evidence="1" type="ORF">EWH70_19250</name>
</gene>
<dbReference type="PANTHER" id="PTHR43434:SF19">
    <property type="entry name" value="PHOSPHONOACETALDEHYDE HYDROLASE"/>
    <property type="match status" value="1"/>
</dbReference>
<organism evidence="1 2">
    <name type="scientific">Amycolatopsis suaedae</name>
    <dbReference type="NCBI Taxonomy" id="2510978"/>
    <lineage>
        <taxon>Bacteria</taxon>
        <taxon>Bacillati</taxon>
        <taxon>Actinomycetota</taxon>
        <taxon>Actinomycetes</taxon>
        <taxon>Pseudonocardiales</taxon>
        <taxon>Pseudonocardiaceae</taxon>
        <taxon>Amycolatopsis</taxon>
    </lineage>
</organism>
<sequence length="218" mass="22705">MIALAALDIAGTTVAEDNQVYRVLAEVVAGHGTPVDDAGIRRWMGADKREALAALTGDPGAADRLHERFVARLRAAYAEHPPRPVPGVTEALATLREHGVRVVLTTGFDRQITDPLLAAVGWTVGDQLDAVVCAADVGGGRPQPLMIHRAMKLAGVTDPGRVLAAGDTVLDIQAGHAARAGHVVGVLSGAQTRDELAAGHPTHIVEHAGLLPELLGLR</sequence>
<evidence type="ECO:0000313" key="2">
    <source>
        <dbReference type="Proteomes" id="UP000292003"/>
    </source>
</evidence>
<dbReference type="InterPro" id="IPR050155">
    <property type="entry name" value="HAD-like_hydrolase_sf"/>
</dbReference>
<dbReference type="PANTHER" id="PTHR43434">
    <property type="entry name" value="PHOSPHOGLYCOLATE PHOSPHATASE"/>
    <property type="match status" value="1"/>
</dbReference>
<dbReference type="InterPro" id="IPR023198">
    <property type="entry name" value="PGP-like_dom2"/>
</dbReference>
<dbReference type="GO" id="GO:0006281">
    <property type="term" value="P:DNA repair"/>
    <property type="evidence" value="ECO:0007669"/>
    <property type="project" value="TreeGrafter"/>
</dbReference>
<dbReference type="Pfam" id="PF00702">
    <property type="entry name" value="Hydrolase"/>
    <property type="match status" value="1"/>
</dbReference>
<dbReference type="SFLD" id="SFLDG01129">
    <property type="entry name" value="C1.5:_HAD__Beta-PGM__Phosphata"/>
    <property type="match status" value="1"/>
</dbReference>
<dbReference type="Proteomes" id="UP000292003">
    <property type="component" value="Unassembled WGS sequence"/>
</dbReference>
<dbReference type="GO" id="GO:0008967">
    <property type="term" value="F:phosphoglycolate phosphatase activity"/>
    <property type="evidence" value="ECO:0007669"/>
    <property type="project" value="TreeGrafter"/>
</dbReference>
<dbReference type="InterPro" id="IPR022468">
    <property type="entry name" value="PhnX-like"/>
</dbReference>
<dbReference type="AlphaFoldDB" id="A0A4V2ELQ7"/>
<dbReference type="InterPro" id="IPR036412">
    <property type="entry name" value="HAD-like_sf"/>
</dbReference>
<accession>A0A4V2ELQ7</accession>
<name>A0A4V2ELQ7_9PSEU</name>
<dbReference type="GO" id="GO:0005829">
    <property type="term" value="C:cytosol"/>
    <property type="evidence" value="ECO:0007669"/>
    <property type="project" value="TreeGrafter"/>
</dbReference>
<dbReference type="InterPro" id="IPR023214">
    <property type="entry name" value="HAD_sf"/>
</dbReference>
<dbReference type="EMBL" id="SFCC01000009">
    <property type="protein sequence ID" value="RZQ62405.1"/>
    <property type="molecule type" value="Genomic_DNA"/>
</dbReference>
<protein>
    <submittedName>
        <fullName evidence="1">Phosphonatase-like hydrolase</fullName>
    </submittedName>
</protein>
<keyword evidence="2" id="KW-1185">Reference proteome</keyword>
<dbReference type="SFLD" id="SFLDS00003">
    <property type="entry name" value="Haloacid_Dehalogenase"/>
    <property type="match status" value="1"/>
</dbReference>
<dbReference type="RefSeq" id="WP_130476832.1">
    <property type="nucleotide sequence ID" value="NZ_SFCC01000009.1"/>
</dbReference>
<proteinExistence type="predicted"/>